<dbReference type="Proteomes" id="UP001081071">
    <property type="component" value="Unassembled WGS sequence"/>
</dbReference>
<comment type="caution">
    <text evidence="1">The sequence shown here is derived from an EMBL/GenBank/DDBJ whole genome shotgun (WGS) entry which is preliminary data.</text>
</comment>
<organism evidence="1 2">
    <name type="scientific">Rhodococcus ruber</name>
    <dbReference type="NCBI Taxonomy" id="1830"/>
    <lineage>
        <taxon>Bacteria</taxon>
        <taxon>Bacillati</taxon>
        <taxon>Actinomycetota</taxon>
        <taxon>Actinomycetes</taxon>
        <taxon>Mycobacteriales</taxon>
        <taxon>Nocardiaceae</taxon>
        <taxon>Rhodococcus</taxon>
    </lineage>
</organism>
<reference evidence="1" key="1">
    <citation type="submission" date="2022-12" db="EMBL/GenBank/DDBJ databases">
        <authorList>
            <person name="Krivoruchko A.V."/>
            <person name="Elkin A."/>
        </authorList>
    </citation>
    <scope>NUCLEOTIDE SEQUENCE</scope>
    <source>
        <strain evidence="1">IEGM 1391</strain>
    </source>
</reference>
<keyword evidence="2" id="KW-1185">Reference proteome</keyword>
<protein>
    <recommendedName>
        <fullName evidence="3">Type IV toxin-antitoxin system AbiEi family antitoxin domain-containing protein</fullName>
    </recommendedName>
</protein>
<gene>
    <name evidence="1" type="ORF">O4220_06620</name>
</gene>
<dbReference type="EMBL" id="JAPWIJ010000002">
    <property type="protein sequence ID" value="MCZ4518186.1"/>
    <property type="molecule type" value="Genomic_DNA"/>
</dbReference>
<proteinExistence type="predicted"/>
<dbReference type="RefSeq" id="WP_269602889.1">
    <property type="nucleotide sequence ID" value="NZ_JAPWIJ010000002.1"/>
</dbReference>
<evidence type="ECO:0000313" key="2">
    <source>
        <dbReference type="Proteomes" id="UP001081071"/>
    </source>
</evidence>
<name>A0ABT4MB40_9NOCA</name>
<evidence type="ECO:0008006" key="3">
    <source>
        <dbReference type="Google" id="ProtNLM"/>
    </source>
</evidence>
<sequence>MNDDRMVRRTEALANGFADHELRALYERGGWVRLVNGVYVPSSRLAELSEHERHRLLIDAILPSISGDHVVSHRSAALLHGLPLPRGGFDKVHVTRHRHGGGRKNSAIIVHCAPSVPRVLLDGISVTSLARTVVDLGRTETFLSAVIAGDAAMRSCDPHEVAAELNRARGWKGVAQARRAVRLMDGRSGSPGESQSRIMLREAGFDPEPQVEIYDADGNFVARIDWLINGILVAEFDGKVKYTEYLQPNESPGDAVFKEKLREDAVRDLGYPVVRWTWADLAHPKELKARIARALKRGAALPPPQGSVRSTSCGPQTRAHLLNASEIA</sequence>
<accession>A0ABT4MB40</accession>
<evidence type="ECO:0000313" key="1">
    <source>
        <dbReference type="EMBL" id="MCZ4518186.1"/>
    </source>
</evidence>